<sequence length="634" mass="71893">MEKFKSMSNEALIALHENANIQYYHIGEPIMTDPEFDALEKEMESRGIDTKTLKNAQYGETTKHKTLMPSLKKVNIKGDFNQTFLDKIITFLNKSKAFKSGQTLAMDFKSDGVAINAMFENGEFTKAVTRGNYFEGRDVTDKVRHLIPEVIPSDITEVRYECVMLWSVFNEKYSEEYSHPRNLAGGILNDEDIMDKRKYDLRLVPLNGVQNGKFLAGVHIPVLKETDMSLTTHLLAYEDLLDIEKFTGIYESMLRMREGLDVPNDGLVLSCVDNVDVNDTDGKKYPYHSISIKFPPKGAETIVKDVVWNLKKAGEYVPVIMLEPVEIDGRMITKTHGFNHGFVTTNGINKGAKVRVDIAGDIIPYLQETIERSELTDWNLPEDSFIEGCHLYTNDADAVKLERFVYGAMKFELKDFGDAFYRKVASYYNYDPFNIFIRHITCKDGLIELGLGKKTAEKFVQRVNEKKTMDLDKAIHAMAIPNCGDGTSEQVAKYLAKEVIGVDSEKYDVDYDFSRKHKETVKSCTEGELKEKIMNIYEKYSEEGVDTSLVILPAREKKQITSGGEEVKYIMTGSPKNFGFATKAEFQKTLPDNYTVVKNIKDATLLVTDNLEGTSSKMKKATSMGIDIKSYDQF</sequence>
<reference evidence="7 8" key="1">
    <citation type="submission" date="2016-07" db="EMBL/GenBank/DDBJ databases">
        <title>Characterization of three bacteriophages infecting bacteria isolated from shrimp culture pond water.</title>
        <authorList>
            <person name="Khoa H.V."/>
        </authorList>
    </citation>
    <scope>NUCLEOTIDE SEQUENCE [LARGE SCALE GENOMIC DNA]</scope>
</reference>
<dbReference type="SUPFAM" id="SSF50249">
    <property type="entry name" value="Nucleic acid-binding proteins"/>
    <property type="match status" value="1"/>
</dbReference>
<keyword evidence="3" id="KW-0235">DNA replication</keyword>
<keyword evidence="4" id="KW-0520">NAD</keyword>
<dbReference type="Pfam" id="PF01653">
    <property type="entry name" value="DNA_ligase_aden"/>
    <property type="match status" value="1"/>
</dbReference>
<evidence type="ECO:0000256" key="2">
    <source>
        <dbReference type="ARBA" id="ARBA00022598"/>
    </source>
</evidence>
<dbReference type="Proteomes" id="UP000224877">
    <property type="component" value="Segment"/>
</dbReference>
<protein>
    <recommendedName>
        <fullName evidence="1">DNA ligase (NAD(+))</fullName>
        <ecNumber evidence="1">6.5.1.2</ecNumber>
    </recommendedName>
</protein>
<dbReference type="Gene3D" id="2.40.50.140">
    <property type="entry name" value="Nucleic acid-binding proteins"/>
    <property type="match status" value="1"/>
</dbReference>
<evidence type="ECO:0000313" key="8">
    <source>
        <dbReference type="Proteomes" id="UP000224877"/>
    </source>
</evidence>
<organism evidence="7 8">
    <name type="scientific">Tenacibaculum phage pT24</name>
    <dbReference type="NCBI Taxonomy" id="1880590"/>
    <lineage>
        <taxon>Viruses</taxon>
        <taxon>Duplodnaviria</taxon>
        <taxon>Heunggongvirae</taxon>
        <taxon>Uroviricota</taxon>
        <taxon>Caudoviricetes</taxon>
        <taxon>Kungbxnavirus</taxon>
        <taxon>Kungbxnavirus pT24</taxon>
    </lineage>
</organism>
<evidence type="ECO:0000256" key="4">
    <source>
        <dbReference type="ARBA" id="ARBA00023027"/>
    </source>
</evidence>
<dbReference type="InterPro" id="IPR013840">
    <property type="entry name" value="DNAligase_N"/>
</dbReference>
<dbReference type="Pfam" id="PF03120">
    <property type="entry name" value="OB_DNA_ligase"/>
    <property type="match status" value="1"/>
</dbReference>
<evidence type="ECO:0000313" key="7">
    <source>
        <dbReference type="EMBL" id="BAV39128.1"/>
    </source>
</evidence>
<dbReference type="Gene3D" id="3.30.470.30">
    <property type="entry name" value="DNA ligase/mRNA capping enzyme"/>
    <property type="match status" value="1"/>
</dbReference>
<evidence type="ECO:0000256" key="3">
    <source>
        <dbReference type="ARBA" id="ARBA00022705"/>
    </source>
</evidence>
<dbReference type="EMBL" id="LC168164">
    <property type="protein sequence ID" value="BAV39128.1"/>
    <property type="molecule type" value="Genomic_DNA"/>
</dbReference>
<dbReference type="InterPro" id="IPR013839">
    <property type="entry name" value="DNAligase_adenylation"/>
</dbReference>
<keyword evidence="2 7" id="KW-0436">Ligase</keyword>
<proteinExistence type="predicted"/>
<dbReference type="SUPFAM" id="SSF56091">
    <property type="entry name" value="DNA ligase/mRNA capping enzyme, catalytic domain"/>
    <property type="match status" value="1"/>
</dbReference>
<dbReference type="InterPro" id="IPR004150">
    <property type="entry name" value="NAD_DNA_ligase_OB"/>
</dbReference>
<evidence type="ECO:0000259" key="6">
    <source>
        <dbReference type="SMART" id="SM00532"/>
    </source>
</evidence>
<dbReference type="GO" id="GO:0006281">
    <property type="term" value="P:DNA repair"/>
    <property type="evidence" value="ECO:0007669"/>
    <property type="project" value="InterPro"/>
</dbReference>
<accession>A0A1B4XWD5</accession>
<evidence type="ECO:0000256" key="5">
    <source>
        <dbReference type="ARBA" id="ARBA00034005"/>
    </source>
</evidence>
<comment type="catalytic activity">
    <reaction evidence="5">
        <text>NAD(+) + (deoxyribonucleotide)n-3'-hydroxyl + 5'-phospho-(deoxyribonucleotide)m = (deoxyribonucleotide)n+m + AMP + beta-nicotinamide D-nucleotide.</text>
        <dbReference type="EC" id="6.5.1.2"/>
    </reaction>
</comment>
<dbReference type="EC" id="6.5.1.2" evidence="1"/>
<dbReference type="GO" id="GO:0003911">
    <property type="term" value="F:DNA ligase (NAD+) activity"/>
    <property type="evidence" value="ECO:0007669"/>
    <property type="project" value="UniProtKB-EC"/>
</dbReference>
<name>A0A1B4XWD5_9CAUD</name>
<feature type="domain" description="NAD-dependent DNA ligase N-terminal" evidence="6">
    <location>
        <begin position="4"/>
        <end position="412"/>
    </location>
</feature>
<dbReference type="InterPro" id="IPR012340">
    <property type="entry name" value="NA-bd_OB-fold"/>
</dbReference>
<gene>
    <name evidence="7" type="ORF">BPT24_006</name>
</gene>
<keyword evidence="8" id="KW-1185">Reference proteome</keyword>
<dbReference type="GO" id="GO:0006260">
    <property type="term" value="P:DNA replication"/>
    <property type="evidence" value="ECO:0007669"/>
    <property type="project" value="UniProtKB-KW"/>
</dbReference>
<dbReference type="SMART" id="SM00532">
    <property type="entry name" value="LIGANc"/>
    <property type="match status" value="1"/>
</dbReference>
<evidence type="ECO:0000256" key="1">
    <source>
        <dbReference type="ARBA" id="ARBA00012722"/>
    </source>
</evidence>